<dbReference type="AlphaFoldDB" id="A0AAD9FLI9"/>
<dbReference type="GO" id="GO:0008270">
    <property type="term" value="F:zinc ion binding"/>
    <property type="evidence" value="ECO:0007669"/>
    <property type="project" value="UniProtKB-KW"/>
</dbReference>
<evidence type="ECO:0000256" key="6">
    <source>
        <dbReference type="SAM" id="MobiDB-lite"/>
    </source>
</evidence>
<protein>
    <recommendedName>
        <fullName evidence="11">White collar 2 protein</fullName>
    </recommendedName>
</protein>
<organism evidence="9 10">
    <name type="scientific">Papiliotrema laurentii</name>
    <name type="common">Cryptococcus laurentii</name>
    <dbReference type="NCBI Taxonomy" id="5418"/>
    <lineage>
        <taxon>Eukaryota</taxon>
        <taxon>Fungi</taxon>
        <taxon>Dikarya</taxon>
        <taxon>Basidiomycota</taxon>
        <taxon>Agaricomycotina</taxon>
        <taxon>Tremellomycetes</taxon>
        <taxon>Tremellales</taxon>
        <taxon>Rhynchogastremaceae</taxon>
        <taxon>Papiliotrema</taxon>
    </lineage>
</organism>
<evidence type="ECO:0000259" key="8">
    <source>
        <dbReference type="PROSITE" id="PS50114"/>
    </source>
</evidence>
<proteinExistence type="predicted"/>
<dbReference type="PROSITE" id="PS50112">
    <property type="entry name" value="PAS"/>
    <property type="match status" value="1"/>
</dbReference>
<dbReference type="CDD" id="cd00202">
    <property type="entry name" value="ZnF_GATA"/>
    <property type="match status" value="1"/>
</dbReference>
<dbReference type="Proteomes" id="UP001182556">
    <property type="component" value="Unassembled WGS sequence"/>
</dbReference>
<keyword evidence="10" id="KW-1185">Reference proteome</keyword>
<gene>
    <name evidence="9" type="ORF">DB88DRAFT_492266</name>
</gene>
<evidence type="ECO:0000259" key="7">
    <source>
        <dbReference type="PROSITE" id="PS50112"/>
    </source>
</evidence>
<evidence type="ECO:0000256" key="2">
    <source>
        <dbReference type="ARBA" id="ARBA00022771"/>
    </source>
</evidence>
<dbReference type="InterPro" id="IPR035965">
    <property type="entry name" value="PAS-like_dom_sf"/>
</dbReference>
<keyword evidence="5" id="KW-0175">Coiled coil</keyword>
<dbReference type="PROSITE" id="PS00344">
    <property type="entry name" value="GATA_ZN_FINGER_1"/>
    <property type="match status" value="1"/>
</dbReference>
<feature type="compositionally biased region" description="Low complexity" evidence="6">
    <location>
        <begin position="296"/>
        <end position="319"/>
    </location>
</feature>
<reference evidence="9" key="1">
    <citation type="submission" date="2023-02" db="EMBL/GenBank/DDBJ databases">
        <title>Identification and recombinant expression of a fungal hydrolase from Papiliotrema laurentii that hydrolyzes apple cutin and clears colloidal polyester polyurethane.</title>
        <authorList>
            <consortium name="DOE Joint Genome Institute"/>
            <person name="Roman V.A."/>
            <person name="Bojanowski C."/>
            <person name="Crable B.R."/>
            <person name="Wagner D.N."/>
            <person name="Hung C.S."/>
            <person name="Nadeau L.J."/>
            <person name="Schratz L."/>
            <person name="Haridas S."/>
            <person name="Pangilinan J."/>
            <person name="Lipzen A."/>
            <person name="Na H."/>
            <person name="Yan M."/>
            <person name="Ng V."/>
            <person name="Grigoriev I.V."/>
            <person name="Spatafora J.W."/>
            <person name="Barlow D."/>
            <person name="Biffinger J."/>
            <person name="Kelley-Loughnane N."/>
            <person name="Varaljay V.A."/>
            <person name="Crookes-Goodson W.J."/>
        </authorList>
    </citation>
    <scope>NUCLEOTIDE SEQUENCE</scope>
    <source>
        <strain evidence="9">5307AH</strain>
    </source>
</reference>
<feature type="coiled-coil region" evidence="5">
    <location>
        <begin position="257"/>
        <end position="284"/>
    </location>
</feature>
<dbReference type="PROSITE" id="PS50114">
    <property type="entry name" value="GATA_ZN_FINGER_2"/>
    <property type="match status" value="1"/>
</dbReference>
<accession>A0AAD9FLI9</accession>
<dbReference type="PANTHER" id="PTHR45658:SF18">
    <property type="entry name" value="PROTEIN GAT2"/>
    <property type="match status" value="1"/>
</dbReference>
<dbReference type="CDD" id="cd00130">
    <property type="entry name" value="PAS"/>
    <property type="match status" value="1"/>
</dbReference>
<dbReference type="GO" id="GO:0043565">
    <property type="term" value="F:sequence-specific DNA binding"/>
    <property type="evidence" value="ECO:0007669"/>
    <property type="project" value="InterPro"/>
</dbReference>
<evidence type="ECO:0000256" key="3">
    <source>
        <dbReference type="ARBA" id="ARBA00022833"/>
    </source>
</evidence>
<dbReference type="InterPro" id="IPR000679">
    <property type="entry name" value="Znf_GATA"/>
</dbReference>
<comment type="caution">
    <text evidence="9">The sequence shown here is derived from an EMBL/GenBank/DDBJ whole genome shotgun (WGS) entry which is preliminary data.</text>
</comment>
<dbReference type="SMART" id="SM00401">
    <property type="entry name" value="ZnF_GATA"/>
    <property type="match status" value="1"/>
</dbReference>
<feature type="region of interest" description="Disordered" evidence="6">
    <location>
        <begin position="284"/>
        <end position="365"/>
    </location>
</feature>
<feature type="compositionally biased region" description="Low complexity" evidence="6">
    <location>
        <begin position="130"/>
        <end position="143"/>
    </location>
</feature>
<feature type="domain" description="PAS" evidence="7">
    <location>
        <begin position="78"/>
        <end position="125"/>
    </location>
</feature>
<dbReference type="InterPro" id="IPR000014">
    <property type="entry name" value="PAS"/>
</dbReference>
<keyword evidence="1" id="KW-0479">Metal-binding</keyword>
<feature type="region of interest" description="Disordered" evidence="6">
    <location>
        <begin position="129"/>
        <end position="186"/>
    </location>
</feature>
<evidence type="ECO:0000313" key="9">
    <source>
        <dbReference type="EMBL" id="KAK1923740.1"/>
    </source>
</evidence>
<dbReference type="Gene3D" id="3.30.50.10">
    <property type="entry name" value="Erythroid Transcription Factor GATA-1, subunit A"/>
    <property type="match status" value="1"/>
</dbReference>
<evidence type="ECO:0000256" key="1">
    <source>
        <dbReference type="ARBA" id="ARBA00022723"/>
    </source>
</evidence>
<feature type="compositionally biased region" description="Polar residues" evidence="6">
    <location>
        <begin position="148"/>
        <end position="186"/>
    </location>
</feature>
<dbReference type="SMART" id="SM00091">
    <property type="entry name" value="PAS"/>
    <property type="match status" value="1"/>
</dbReference>
<dbReference type="SUPFAM" id="SSF57716">
    <property type="entry name" value="Glucocorticoid receptor-like (DNA-binding domain)"/>
    <property type="match status" value="1"/>
</dbReference>
<evidence type="ECO:0000256" key="5">
    <source>
        <dbReference type="SAM" id="Coils"/>
    </source>
</evidence>
<dbReference type="InterPro" id="IPR013088">
    <property type="entry name" value="Znf_NHR/GATA"/>
</dbReference>
<feature type="domain" description="GATA-type" evidence="8">
    <location>
        <begin position="369"/>
        <end position="417"/>
    </location>
</feature>
<evidence type="ECO:0000313" key="10">
    <source>
        <dbReference type="Proteomes" id="UP001182556"/>
    </source>
</evidence>
<dbReference type="InterPro" id="IPR051140">
    <property type="entry name" value="GATA_TF"/>
</dbReference>
<dbReference type="PANTHER" id="PTHR45658">
    <property type="entry name" value="GATA TRANSCRIPTION FACTOR"/>
    <property type="match status" value="1"/>
</dbReference>
<dbReference type="Pfam" id="PF00320">
    <property type="entry name" value="GATA"/>
    <property type="match status" value="1"/>
</dbReference>
<keyword evidence="2 4" id="KW-0863">Zinc-finger</keyword>
<evidence type="ECO:0000256" key="4">
    <source>
        <dbReference type="PROSITE-ProRule" id="PRU00094"/>
    </source>
</evidence>
<dbReference type="SUPFAM" id="SSF55785">
    <property type="entry name" value="PYP-like sensor domain (PAS domain)"/>
    <property type="match status" value="1"/>
</dbReference>
<dbReference type="Gene3D" id="3.30.450.20">
    <property type="entry name" value="PAS domain"/>
    <property type="match status" value="1"/>
</dbReference>
<dbReference type="EMBL" id="JAODAN010000006">
    <property type="protein sequence ID" value="KAK1923740.1"/>
    <property type="molecule type" value="Genomic_DNA"/>
</dbReference>
<keyword evidence="3" id="KW-0862">Zinc</keyword>
<sequence>MALVASSISGAAYVLNNNEDKDTGNGFEFTRRKKWPQLLLQELVGSALFCLKPTVNQTNSAGQSDVPSSTSSQNLTWKMLFVSPSAGEMLGQKPADLEGRDFLECVYPADHNQLHNMFNVLLAPQLMHRQSNSSSNSSTQPSTPLMPLSTSTKSQTTYVRMITESTPSRPSSAKGSSNGQTRSPDQPATVLWEVRAHATGVEGADMPGGFGLGGAGTMVPQGASDAEMRGKAVWLMGRRVGEGLAEGEGNGQSLDAFLELKLENEKLRAELRDLQVDYDDEDYRSARPVADPQPPFQTSQSPSTEDSDSSPSSSTPSSPGYAAPPRPAKVGRPPKDKEGREKKRAKKVAAPTAVPRANAGGEGEGMHVCVTCGRTDSPEWRKGPLGPKTLCNACGLRWAKRNSTAPTRKDKKTTAGK</sequence>
<dbReference type="GO" id="GO:0006355">
    <property type="term" value="P:regulation of DNA-templated transcription"/>
    <property type="evidence" value="ECO:0007669"/>
    <property type="project" value="InterPro"/>
</dbReference>
<name>A0AAD9FLI9_PAPLA</name>
<evidence type="ECO:0008006" key="11">
    <source>
        <dbReference type="Google" id="ProtNLM"/>
    </source>
</evidence>